<evidence type="ECO:0000259" key="4">
    <source>
        <dbReference type="Pfam" id="PF00149"/>
    </source>
</evidence>
<dbReference type="RefSeq" id="WP_197662514.1">
    <property type="nucleotide sequence ID" value="NZ_JAEAGR010000019.1"/>
</dbReference>
<feature type="domain" description="Calcineurin-like phosphoesterase" evidence="4">
    <location>
        <begin position="50"/>
        <end position="213"/>
    </location>
</feature>
<evidence type="ECO:0000313" key="5">
    <source>
        <dbReference type="EMBL" id="MBH1942259.1"/>
    </source>
</evidence>
<dbReference type="SUPFAM" id="SSF56300">
    <property type="entry name" value="Metallo-dependent phosphatases"/>
    <property type="match status" value="1"/>
</dbReference>
<dbReference type="AlphaFoldDB" id="A0A8J7HEH1"/>
<evidence type="ECO:0000256" key="3">
    <source>
        <dbReference type="SAM" id="Phobius"/>
    </source>
</evidence>
<keyword evidence="3" id="KW-0472">Membrane</keyword>
<dbReference type="CDD" id="cd07385">
    <property type="entry name" value="MPP_YkuE_C"/>
    <property type="match status" value="1"/>
</dbReference>
<sequence>MKKKNVRKIIVLVIMGLFVLFFCIWQNNDIVISHYSYKTSLIGDNLNGYKIAQISDLHNKRFGKNQKHLLNILDKENPDIIVITGDIVDSNHTNIDIALEFIKGAIELAPVYYVTGNHEYWLSNHDRDKLMKGMERNGVTILDNKVIYMEKENGNGYYLIGLSDKNLSDHVLPSICSSIDSNKLQILLAHEPQYFDNYSKADVDLVLSGHAHGGQIRLPFIGGLIAPDQGFLPKYTSGTYINKNTTMIVSRGLGNSIIPMRVFNRPEVVIISLQKHKIRQTNS</sequence>
<keyword evidence="3" id="KW-1133">Transmembrane helix</keyword>
<name>A0A8J7HEH1_9FIRM</name>
<keyword evidence="1" id="KW-0479">Metal-binding</keyword>
<dbReference type="PANTHER" id="PTHR31302:SF31">
    <property type="entry name" value="PHOSPHODIESTERASE YAEI"/>
    <property type="match status" value="1"/>
</dbReference>
<dbReference type="GO" id="GO:0016020">
    <property type="term" value="C:membrane"/>
    <property type="evidence" value="ECO:0007669"/>
    <property type="project" value="GOC"/>
</dbReference>
<keyword evidence="3" id="KW-0812">Transmembrane</keyword>
<proteinExistence type="predicted"/>
<comment type="caution">
    <text evidence="5">The sequence shown here is derived from an EMBL/GenBank/DDBJ whole genome shotgun (WGS) entry which is preliminary data.</text>
</comment>
<dbReference type="Gene3D" id="3.60.21.10">
    <property type="match status" value="1"/>
</dbReference>
<dbReference type="Proteomes" id="UP000623269">
    <property type="component" value="Unassembled WGS sequence"/>
</dbReference>
<dbReference type="InterPro" id="IPR051158">
    <property type="entry name" value="Metallophosphoesterase_sf"/>
</dbReference>
<dbReference type="InterPro" id="IPR029052">
    <property type="entry name" value="Metallo-depent_PP-like"/>
</dbReference>
<dbReference type="EMBL" id="JAEAGR010000019">
    <property type="protein sequence ID" value="MBH1942259.1"/>
    <property type="molecule type" value="Genomic_DNA"/>
</dbReference>
<keyword evidence="6" id="KW-1185">Reference proteome</keyword>
<evidence type="ECO:0000256" key="1">
    <source>
        <dbReference type="ARBA" id="ARBA00022723"/>
    </source>
</evidence>
<keyword evidence="2" id="KW-0378">Hydrolase</keyword>
<organism evidence="5 6">
    <name type="scientific">Mobilitalea sibirica</name>
    <dbReference type="NCBI Taxonomy" id="1462919"/>
    <lineage>
        <taxon>Bacteria</taxon>
        <taxon>Bacillati</taxon>
        <taxon>Bacillota</taxon>
        <taxon>Clostridia</taxon>
        <taxon>Lachnospirales</taxon>
        <taxon>Lachnospiraceae</taxon>
        <taxon>Mobilitalea</taxon>
    </lineage>
</organism>
<dbReference type="PANTHER" id="PTHR31302">
    <property type="entry name" value="TRANSMEMBRANE PROTEIN WITH METALLOPHOSPHOESTERASE DOMAIN-RELATED"/>
    <property type="match status" value="1"/>
</dbReference>
<feature type="transmembrane region" description="Helical" evidence="3">
    <location>
        <begin position="9"/>
        <end position="27"/>
    </location>
</feature>
<dbReference type="InterPro" id="IPR004843">
    <property type="entry name" value="Calcineurin-like_PHP"/>
</dbReference>
<accession>A0A8J7HEH1</accession>
<gene>
    <name evidence="5" type="ORF">I5677_15265</name>
</gene>
<dbReference type="Pfam" id="PF00149">
    <property type="entry name" value="Metallophos"/>
    <property type="match status" value="1"/>
</dbReference>
<dbReference type="GO" id="GO:0046872">
    <property type="term" value="F:metal ion binding"/>
    <property type="evidence" value="ECO:0007669"/>
    <property type="project" value="UniProtKB-KW"/>
</dbReference>
<evidence type="ECO:0000256" key="2">
    <source>
        <dbReference type="ARBA" id="ARBA00022801"/>
    </source>
</evidence>
<protein>
    <submittedName>
        <fullName evidence="5">Metallophosphoesterase</fullName>
    </submittedName>
</protein>
<reference evidence="5" key="1">
    <citation type="submission" date="2020-12" db="EMBL/GenBank/DDBJ databases">
        <title>M. sibirica DSM 26468T genome.</title>
        <authorList>
            <person name="Thieme N."/>
            <person name="Rettenmaier R."/>
            <person name="Zverlov V."/>
            <person name="Liebl W."/>
        </authorList>
    </citation>
    <scope>NUCLEOTIDE SEQUENCE</scope>
    <source>
        <strain evidence="5">DSM 26468</strain>
    </source>
</reference>
<dbReference type="GO" id="GO:0009245">
    <property type="term" value="P:lipid A biosynthetic process"/>
    <property type="evidence" value="ECO:0007669"/>
    <property type="project" value="TreeGrafter"/>
</dbReference>
<evidence type="ECO:0000313" key="6">
    <source>
        <dbReference type="Proteomes" id="UP000623269"/>
    </source>
</evidence>
<dbReference type="GO" id="GO:0008758">
    <property type="term" value="F:UDP-2,3-diacylglucosamine hydrolase activity"/>
    <property type="evidence" value="ECO:0007669"/>
    <property type="project" value="TreeGrafter"/>
</dbReference>